<feature type="region of interest" description="Disordered" evidence="2">
    <location>
        <begin position="1"/>
        <end position="43"/>
    </location>
</feature>
<proteinExistence type="predicted"/>
<evidence type="ECO:0000313" key="3">
    <source>
        <dbReference type="EMBL" id="KKL71893.1"/>
    </source>
</evidence>
<sequence length="161" mass="18295">MDGLPEGAIIVDDKRLPTGPSTGTYHNPETGQEHYGLPIDPYSRDHYTKRHRLGHDYSDLKGEERIKAAFGQPLVYGPAPSELKKKWDERELEVEDKTASGAKAEHGNEELVNMVKALAEQVMSLKEEIKESKNDPYSIIEVENKRSEPEYELNTQIPMFE</sequence>
<name>A0A0F9ECU3_9ZZZZ</name>
<evidence type="ECO:0000256" key="1">
    <source>
        <dbReference type="SAM" id="Coils"/>
    </source>
</evidence>
<keyword evidence="1" id="KW-0175">Coiled coil</keyword>
<feature type="compositionally biased region" description="Polar residues" evidence="2">
    <location>
        <begin position="19"/>
        <end position="30"/>
    </location>
</feature>
<protein>
    <submittedName>
        <fullName evidence="3">Uncharacterized protein</fullName>
    </submittedName>
</protein>
<reference evidence="3" key="1">
    <citation type="journal article" date="2015" name="Nature">
        <title>Complex archaea that bridge the gap between prokaryotes and eukaryotes.</title>
        <authorList>
            <person name="Spang A."/>
            <person name="Saw J.H."/>
            <person name="Jorgensen S.L."/>
            <person name="Zaremba-Niedzwiedzka K."/>
            <person name="Martijn J."/>
            <person name="Lind A.E."/>
            <person name="van Eijk R."/>
            <person name="Schleper C."/>
            <person name="Guy L."/>
            <person name="Ettema T.J."/>
        </authorList>
    </citation>
    <scope>NUCLEOTIDE SEQUENCE</scope>
</reference>
<dbReference type="AlphaFoldDB" id="A0A0F9ECU3"/>
<accession>A0A0F9ECU3</accession>
<feature type="coiled-coil region" evidence="1">
    <location>
        <begin position="108"/>
        <end position="135"/>
    </location>
</feature>
<gene>
    <name evidence="3" type="ORF">LCGC14_2090360</name>
</gene>
<comment type="caution">
    <text evidence="3">The sequence shown here is derived from an EMBL/GenBank/DDBJ whole genome shotgun (WGS) entry which is preliminary data.</text>
</comment>
<organism evidence="3">
    <name type="scientific">marine sediment metagenome</name>
    <dbReference type="NCBI Taxonomy" id="412755"/>
    <lineage>
        <taxon>unclassified sequences</taxon>
        <taxon>metagenomes</taxon>
        <taxon>ecological metagenomes</taxon>
    </lineage>
</organism>
<evidence type="ECO:0000256" key="2">
    <source>
        <dbReference type="SAM" id="MobiDB-lite"/>
    </source>
</evidence>
<dbReference type="EMBL" id="LAZR01025446">
    <property type="protein sequence ID" value="KKL71893.1"/>
    <property type="molecule type" value="Genomic_DNA"/>
</dbReference>